<comment type="caution">
    <text evidence="1">The sequence shown here is derived from an EMBL/GenBank/DDBJ whole genome shotgun (WGS) entry which is preliminary data.</text>
</comment>
<gene>
    <name evidence="1" type="ORF">LTSERUB_3302</name>
</gene>
<evidence type="ECO:0000313" key="1">
    <source>
        <dbReference type="EMBL" id="EHC86944.1"/>
    </source>
</evidence>
<proteinExistence type="predicted"/>
<name>G5QKT1_SALRU</name>
<dbReference type="EMBL" id="AFCT01001185">
    <property type="protein sequence ID" value="EHC86944.1"/>
    <property type="molecule type" value="Genomic_DNA"/>
</dbReference>
<organism evidence="1 2">
    <name type="scientific">Salmonella enterica subsp. enterica serovar Rubislaw str. A4-653</name>
    <dbReference type="NCBI Taxonomy" id="913081"/>
    <lineage>
        <taxon>Bacteria</taxon>
        <taxon>Pseudomonadati</taxon>
        <taxon>Pseudomonadota</taxon>
        <taxon>Gammaproteobacteria</taxon>
        <taxon>Enterobacterales</taxon>
        <taxon>Enterobacteriaceae</taxon>
        <taxon>Salmonella</taxon>
    </lineage>
</organism>
<accession>G5QKT1</accession>
<sequence length="40" mass="4646">MRPLMKAGKPVHNYQQGLTPVNRLLLVFPPCRRQRCSLLL</sequence>
<protein>
    <submittedName>
        <fullName evidence="1">Uncharacterized protein</fullName>
    </submittedName>
</protein>
<evidence type="ECO:0000313" key="2">
    <source>
        <dbReference type="Proteomes" id="UP000004903"/>
    </source>
</evidence>
<reference evidence="1 2" key="1">
    <citation type="journal article" date="2011" name="BMC Genomics">
        <title>Genome sequencing reveals diversification of virulence factor content and possible host adaptation in distinct subpopulations of Salmonella enterica.</title>
        <authorList>
            <person name="den Bakker H.C."/>
            <person name="Moreno Switt A.I."/>
            <person name="Govoni G."/>
            <person name="Cummings C.A."/>
            <person name="Ranieri M.L."/>
            <person name="Degoricija L."/>
            <person name="Hoelzer K."/>
            <person name="Rodriguez-Rivera L.D."/>
            <person name="Brown S."/>
            <person name="Bolchacova E."/>
            <person name="Furtado M.R."/>
            <person name="Wiedmann M."/>
        </authorList>
    </citation>
    <scope>NUCLEOTIDE SEQUENCE [LARGE SCALE GENOMIC DNA]</scope>
    <source>
        <strain evidence="1 2">A4-653</strain>
    </source>
</reference>
<dbReference type="AlphaFoldDB" id="G5QKT1"/>
<dbReference type="Proteomes" id="UP000004903">
    <property type="component" value="Unassembled WGS sequence"/>
</dbReference>
<dbReference type="PATRIC" id="fig|913081.3.peg.2584"/>